<reference evidence="7" key="1">
    <citation type="submission" date="2010-05" db="EMBL/GenBank/DDBJ databases">
        <title>The complete genome of Truepera radiovictris DSM 17093.</title>
        <authorList>
            <consortium name="US DOE Joint Genome Institute (JGI-PGF)"/>
            <person name="Lucas S."/>
            <person name="Copeland A."/>
            <person name="Lapidus A."/>
            <person name="Glavina del Rio T."/>
            <person name="Dalin E."/>
            <person name="Tice H."/>
            <person name="Bruce D."/>
            <person name="Goodwin L."/>
            <person name="Pitluck S."/>
            <person name="Kyrpides N."/>
            <person name="Mavromatis K."/>
            <person name="Ovchinnikova G."/>
            <person name="Munk A.C."/>
            <person name="Detter J.C."/>
            <person name="Han C."/>
            <person name="Tapia R."/>
            <person name="Land M."/>
            <person name="Hauser L."/>
            <person name="Markowitz V."/>
            <person name="Cheng J.-F."/>
            <person name="Hugenholtz P."/>
            <person name="Woyke T."/>
            <person name="Wu D."/>
            <person name="Tindall B."/>
            <person name="Pomrenke H.G."/>
            <person name="Brambilla E."/>
            <person name="Klenk H.-P."/>
            <person name="Eisen J.A."/>
        </authorList>
    </citation>
    <scope>NUCLEOTIDE SEQUENCE [LARGE SCALE GENOMIC DNA]</scope>
    <source>
        <strain evidence="7">DSM 17093 / CIP 108686 / LMG 22925 / RQ-24</strain>
    </source>
</reference>
<dbReference type="Proteomes" id="UP000000379">
    <property type="component" value="Chromosome"/>
</dbReference>
<dbReference type="RefSeq" id="WP_013176949.1">
    <property type="nucleotide sequence ID" value="NC_014221.1"/>
</dbReference>
<dbReference type="NCBIfam" id="TIGR01877">
    <property type="entry name" value="cas_cas6"/>
    <property type="match status" value="1"/>
</dbReference>
<dbReference type="EMBL" id="CP002049">
    <property type="protein sequence ID" value="ADI13569.1"/>
    <property type="molecule type" value="Genomic_DNA"/>
</dbReference>
<evidence type="ECO:0000259" key="5">
    <source>
        <dbReference type="Pfam" id="PF10040"/>
    </source>
</evidence>
<evidence type="ECO:0000256" key="3">
    <source>
        <dbReference type="ARBA" id="ARBA00022801"/>
    </source>
</evidence>
<dbReference type="GO" id="GO:0016788">
    <property type="term" value="F:hydrolase activity, acting on ester bonds"/>
    <property type="evidence" value="ECO:0007669"/>
    <property type="project" value="InterPro"/>
</dbReference>
<evidence type="ECO:0000256" key="4">
    <source>
        <dbReference type="ARBA" id="ARBA00023118"/>
    </source>
</evidence>
<dbReference type="AlphaFoldDB" id="D7CS37"/>
<dbReference type="CDD" id="cd21141">
    <property type="entry name" value="Cas6_III-like"/>
    <property type="match status" value="1"/>
</dbReference>
<sequence>MSLVALVLPLTGAQKPEAVHVRGALYALLKEHAPELHDRQDLKPFTVSVGGAAKDHPPFIRLTFLSEPLYTALAPALHDLPRRPLSLGDRTYTVTDVLQEGHPWAGATTYPRLFQTPGDADLSLHFATPTVFRRHGANYPLPEPRLVLGSLIERWNLYAPLAVPSEVASRLTEGCVPRFFELRSRTVYAHDPFTGFLGRVTFHLRGASADEAHWLAILGRFAFYSGVGAKTTLGFGQVRPYRPTPGA</sequence>
<feature type="domain" description="CRISPR-associated protein Cas6 C-terminal" evidence="5">
    <location>
        <begin position="124"/>
        <end position="238"/>
    </location>
</feature>
<dbReference type="InterPro" id="IPR045747">
    <property type="entry name" value="CRISPR-assoc_prot_Cas6_N_sf"/>
</dbReference>
<organism evidence="6 7">
    <name type="scientific">Truepera radiovictrix (strain DSM 17093 / CIP 108686 / LMG 22925 / RQ-24)</name>
    <dbReference type="NCBI Taxonomy" id="649638"/>
    <lineage>
        <taxon>Bacteria</taxon>
        <taxon>Thermotogati</taxon>
        <taxon>Deinococcota</taxon>
        <taxon>Deinococci</taxon>
        <taxon>Trueperales</taxon>
        <taxon>Trueperaceae</taxon>
        <taxon>Truepera</taxon>
    </lineage>
</organism>
<evidence type="ECO:0000256" key="1">
    <source>
        <dbReference type="ARBA" id="ARBA00022722"/>
    </source>
</evidence>
<evidence type="ECO:0000313" key="6">
    <source>
        <dbReference type="EMBL" id="ADI13569.1"/>
    </source>
</evidence>
<keyword evidence="7" id="KW-1185">Reference proteome</keyword>
<dbReference type="Pfam" id="PF10040">
    <property type="entry name" value="CRISPR_Cas6"/>
    <property type="match status" value="1"/>
</dbReference>
<gene>
    <name evidence="6" type="ordered locus">Trad_0432</name>
</gene>
<dbReference type="KEGG" id="tra:Trad_0432"/>
<dbReference type="GO" id="GO:0051607">
    <property type="term" value="P:defense response to virus"/>
    <property type="evidence" value="ECO:0007669"/>
    <property type="project" value="UniProtKB-KW"/>
</dbReference>
<evidence type="ECO:0000256" key="2">
    <source>
        <dbReference type="ARBA" id="ARBA00022759"/>
    </source>
</evidence>
<keyword evidence="2" id="KW-0255">Endonuclease</keyword>
<protein>
    <submittedName>
        <fullName evidence="6">CRISPR-associated protein Cas6</fullName>
    </submittedName>
</protein>
<evidence type="ECO:0000313" key="7">
    <source>
        <dbReference type="Proteomes" id="UP000000379"/>
    </source>
</evidence>
<keyword evidence="3" id="KW-0378">Hydrolase</keyword>
<dbReference type="Gene3D" id="3.30.70.1900">
    <property type="match status" value="1"/>
</dbReference>
<reference evidence="6 7" key="2">
    <citation type="journal article" date="2011" name="Stand. Genomic Sci.">
        <title>Complete genome sequence of Truepera radiovictrix type strain (RQ-24).</title>
        <authorList>
            <person name="Ivanova N."/>
            <person name="Rohde C."/>
            <person name="Munk C."/>
            <person name="Nolan M."/>
            <person name="Lucas S."/>
            <person name="Del Rio T.G."/>
            <person name="Tice H."/>
            <person name="Deshpande S."/>
            <person name="Cheng J.F."/>
            <person name="Tapia R."/>
            <person name="Han C."/>
            <person name="Goodwin L."/>
            <person name="Pitluck S."/>
            <person name="Liolios K."/>
            <person name="Mavromatis K."/>
            <person name="Mikhailova N."/>
            <person name="Pati A."/>
            <person name="Chen A."/>
            <person name="Palaniappan K."/>
            <person name="Land M."/>
            <person name="Hauser L."/>
            <person name="Chang Y.J."/>
            <person name="Jeffries C.D."/>
            <person name="Brambilla E."/>
            <person name="Rohde M."/>
            <person name="Goker M."/>
            <person name="Tindall B.J."/>
            <person name="Woyke T."/>
            <person name="Bristow J."/>
            <person name="Eisen J.A."/>
            <person name="Markowitz V."/>
            <person name="Hugenholtz P."/>
            <person name="Kyrpides N.C."/>
            <person name="Klenk H.P."/>
            <person name="Lapidus A."/>
        </authorList>
    </citation>
    <scope>NUCLEOTIDE SEQUENCE [LARGE SCALE GENOMIC DNA]</scope>
    <source>
        <strain evidence="7">DSM 17093 / CIP 108686 / LMG 22925 / RQ-24</strain>
    </source>
</reference>
<name>D7CS37_TRURR</name>
<dbReference type="Gene3D" id="3.30.70.1890">
    <property type="match status" value="1"/>
</dbReference>
<dbReference type="InterPro" id="IPR019267">
    <property type="entry name" value="CRISPR-assoc_Cas6_C"/>
</dbReference>
<keyword evidence="1" id="KW-0540">Nuclease</keyword>
<dbReference type="eggNOG" id="COG5551">
    <property type="taxonomic scope" value="Bacteria"/>
</dbReference>
<dbReference type="HOGENOM" id="CLU_063836_1_0_0"/>
<keyword evidence="4" id="KW-0051">Antiviral defense</keyword>
<proteinExistence type="predicted"/>
<accession>D7CS37</accession>
<dbReference type="STRING" id="649638.Trad_0432"/>
<dbReference type="GO" id="GO:0004519">
    <property type="term" value="F:endonuclease activity"/>
    <property type="evidence" value="ECO:0007669"/>
    <property type="project" value="UniProtKB-KW"/>
</dbReference>
<dbReference type="OrthoDB" id="425607at2"/>
<dbReference type="InterPro" id="IPR010156">
    <property type="entry name" value="CRISPR-assoc_prot_Cas6"/>
</dbReference>